<protein>
    <submittedName>
        <fullName evidence="1">YhaB protein</fullName>
    </submittedName>
</protein>
<evidence type="ECO:0000313" key="2">
    <source>
        <dbReference type="EMBL" id="AJL34874.1"/>
    </source>
</evidence>
<geneLocation type="plasmid" evidence="1">
    <name>pHN1122-1</name>
</geneLocation>
<dbReference type="AlphaFoldDB" id="M1EY10"/>
<proteinExistence type="predicted"/>
<dbReference type="EMBL" id="JN797501">
    <property type="protein sequence ID" value="AFB76500.1"/>
    <property type="molecule type" value="Genomic_DNA"/>
</dbReference>
<gene>
    <name evidence="2" type="primary">yhaB</name>
    <name evidence="1" type="ORF">M55_090</name>
</gene>
<reference evidence="1" key="1">
    <citation type="submission" date="2011-09" db="EMBL/GenBank/DDBJ databases">
        <authorList>
            <person name="Liu J.-H."/>
            <person name="He L."/>
            <person name="He D."/>
        </authorList>
    </citation>
    <scope>NUCLEOTIDE SEQUENCE</scope>
    <source>
        <strain evidence="1">1122</strain>
        <plasmid evidence="1">pHN1122-1</plasmid>
    </source>
</reference>
<evidence type="ECO:0000313" key="1">
    <source>
        <dbReference type="EMBL" id="AFB76500.1"/>
    </source>
</evidence>
<name>M1EY10_ECOLX</name>
<organism evidence="1">
    <name type="scientific">Escherichia coli</name>
    <dbReference type="NCBI Taxonomy" id="562"/>
    <lineage>
        <taxon>Bacteria</taxon>
        <taxon>Pseudomonadati</taxon>
        <taxon>Pseudomonadota</taxon>
        <taxon>Gammaproteobacteria</taxon>
        <taxon>Enterobacterales</taxon>
        <taxon>Enterobacteriaceae</taxon>
        <taxon>Escherichia</taxon>
    </lineage>
</organism>
<dbReference type="EMBL" id="KP091735">
    <property type="protein sequence ID" value="AJL34874.1"/>
    <property type="molecule type" value="Genomic_DNA"/>
</dbReference>
<reference evidence="1" key="2">
    <citation type="journal article" date="2013" name="Antimicrob. Agents Chemother.">
        <title>Genetic Characterization of IncI2 Plasmids Carrying blaCTX-M-55 Spreading in both Pets and Food Animals in China.</title>
        <authorList>
            <person name="Lv L."/>
            <person name="Partridge S.R."/>
            <person name="He L."/>
            <person name="Zeng Z."/>
            <person name="He D."/>
            <person name="Ye J."/>
            <person name="Liu J.H."/>
        </authorList>
    </citation>
    <scope>NUCLEOTIDE SEQUENCE</scope>
    <source>
        <strain evidence="1">1122</strain>
        <plasmid evidence="1">pHN1122-1</plasmid>
    </source>
</reference>
<geneLocation type="plasmid" evidence="2">
    <name>pCTXM64_C0967</name>
</geneLocation>
<reference evidence="2" key="3">
    <citation type="journal article" date="2015" name="Diagn. Microbiol. Infect. Dis.">
        <title>Prevalence and characterization of hybrid blaCTX-M among Escherichia coli isolates from livestock and other animals.</title>
        <authorList>
            <person name="Ho P.L."/>
            <person name="Liu M.C."/>
            <person name="Lo W.U."/>
            <person name="Lai E.L."/>
            <person name="Lau T.C."/>
            <person name="Law O.K."/>
            <person name="Chow K.H."/>
        </authorList>
    </citation>
    <scope>NUCLEOTIDE SEQUENCE</scope>
    <source>
        <strain evidence="2">C0967</strain>
        <plasmid evidence="2">pCTXM64_C0967</plasmid>
    </source>
</reference>
<keyword evidence="1" id="KW-0614">Plasmid</keyword>
<accession>M1EY10</accession>
<sequence>MKQGKFYKSNWLYPLLTYLRRIQLRYEKKSKALTDNYLQPQKSELHYEKKRRFNHFTIS</sequence>